<feature type="region of interest" description="Disordered" evidence="3">
    <location>
        <begin position="1"/>
        <end position="23"/>
    </location>
</feature>
<dbReference type="InterPro" id="IPR020806">
    <property type="entry name" value="PKS_PP-bd"/>
</dbReference>
<sequence length="149" mass="15937">MFRSTGPGVDNAEELYTSGPPTPQMLVSEGGGMFEKRQVSGMDGDRIRKIMADVLGITDSEEIKDSADFGSLGLNSLGSIEAQQALRVASNRPIPHNIFAECPTLSALCDVLVDDMNGADVSDGKIYDGESLVRLYGVCSPPVPWCLRV</sequence>
<dbReference type="AlphaFoldDB" id="A0AAD4BYT9"/>
<comment type="caution">
    <text evidence="5">The sequence shown here is derived from an EMBL/GenBank/DDBJ whole genome shotgun (WGS) entry which is preliminary data.</text>
</comment>
<organism evidence="5 6">
    <name type="scientific">Boletus edulis BED1</name>
    <dbReference type="NCBI Taxonomy" id="1328754"/>
    <lineage>
        <taxon>Eukaryota</taxon>
        <taxon>Fungi</taxon>
        <taxon>Dikarya</taxon>
        <taxon>Basidiomycota</taxon>
        <taxon>Agaricomycotina</taxon>
        <taxon>Agaricomycetes</taxon>
        <taxon>Agaricomycetidae</taxon>
        <taxon>Boletales</taxon>
        <taxon>Boletineae</taxon>
        <taxon>Boletaceae</taxon>
        <taxon>Boletoideae</taxon>
        <taxon>Boletus</taxon>
    </lineage>
</organism>
<name>A0AAD4BYT9_BOLED</name>
<reference evidence="5" key="2">
    <citation type="journal article" date="2020" name="Nat. Commun.">
        <title>Large-scale genome sequencing of mycorrhizal fungi provides insights into the early evolution of symbiotic traits.</title>
        <authorList>
            <person name="Miyauchi S."/>
            <person name="Kiss E."/>
            <person name="Kuo A."/>
            <person name="Drula E."/>
            <person name="Kohler A."/>
            <person name="Sanchez-Garcia M."/>
            <person name="Morin E."/>
            <person name="Andreopoulos B."/>
            <person name="Barry K.W."/>
            <person name="Bonito G."/>
            <person name="Buee M."/>
            <person name="Carver A."/>
            <person name="Chen C."/>
            <person name="Cichocki N."/>
            <person name="Clum A."/>
            <person name="Culley D."/>
            <person name="Crous P.W."/>
            <person name="Fauchery L."/>
            <person name="Girlanda M."/>
            <person name="Hayes R.D."/>
            <person name="Keri Z."/>
            <person name="LaButti K."/>
            <person name="Lipzen A."/>
            <person name="Lombard V."/>
            <person name="Magnuson J."/>
            <person name="Maillard F."/>
            <person name="Murat C."/>
            <person name="Nolan M."/>
            <person name="Ohm R.A."/>
            <person name="Pangilinan J."/>
            <person name="Pereira M.F."/>
            <person name="Perotto S."/>
            <person name="Peter M."/>
            <person name="Pfister S."/>
            <person name="Riley R."/>
            <person name="Sitrit Y."/>
            <person name="Stielow J.B."/>
            <person name="Szollosi G."/>
            <person name="Zifcakova L."/>
            <person name="Stursova M."/>
            <person name="Spatafora J.W."/>
            <person name="Tedersoo L."/>
            <person name="Vaario L.M."/>
            <person name="Yamada A."/>
            <person name="Yan M."/>
            <person name="Wang P."/>
            <person name="Xu J."/>
            <person name="Bruns T."/>
            <person name="Baldrian P."/>
            <person name="Vilgalys R."/>
            <person name="Dunand C."/>
            <person name="Henrissat B."/>
            <person name="Grigoriev I.V."/>
            <person name="Hibbett D."/>
            <person name="Nagy L.G."/>
            <person name="Martin F.M."/>
        </authorList>
    </citation>
    <scope>NUCLEOTIDE SEQUENCE</scope>
    <source>
        <strain evidence="5">BED1</strain>
    </source>
</reference>
<keyword evidence="6" id="KW-1185">Reference proteome</keyword>
<reference evidence="5" key="1">
    <citation type="submission" date="2019-10" db="EMBL/GenBank/DDBJ databases">
        <authorList>
            <consortium name="DOE Joint Genome Institute"/>
            <person name="Kuo A."/>
            <person name="Miyauchi S."/>
            <person name="Kiss E."/>
            <person name="Drula E."/>
            <person name="Kohler A."/>
            <person name="Sanchez-Garcia M."/>
            <person name="Andreopoulos B."/>
            <person name="Barry K.W."/>
            <person name="Bonito G."/>
            <person name="Buee M."/>
            <person name="Carver A."/>
            <person name="Chen C."/>
            <person name="Cichocki N."/>
            <person name="Clum A."/>
            <person name="Culley D."/>
            <person name="Crous P.W."/>
            <person name="Fauchery L."/>
            <person name="Girlanda M."/>
            <person name="Hayes R."/>
            <person name="Keri Z."/>
            <person name="LaButti K."/>
            <person name="Lipzen A."/>
            <person name="Lombard V."/>
            <person name="Magnuson J."/>
            <person name="Maillard F."/>
            <person name="Morin E."/>
            <person name="Murat C."/>
            <person name="Nolan M."/>
            <person name="Ohm R."/>
            <person name="Pangilinan J."/>
            <person name="Pereira M."/>
            <person name="Perotto S."/>
            <person name="Peter M."/>
            <person name="Riley R."/>
            <person name="Sitrit Y."/>
            <person name="Stielow B."/>
            <person name="Szollosi G."/>
            <person name="Zifcakova L."/>
            <person name="Stursova M."/>
            <person name="Spatafora J.W."/>
            <person name="Tedersoo L."/>
            <person name="Vaario L.-M."/>
            <person name="Yamada A."/>
            <person name="Yan M."/>
            <person name="Wang P."/>
            <person name="Xu J."/>
            <person name="Bruns T."/>
            <person name="Baldrian P."/>
            <person name="Vilgalys R."/>
            <person name="Henrissat B."/>
            <person name="Grigoriev I.V."/>
            <person name="Hibbett D."/>
            <person name="Nagy L.G."/>
            <person name="Martin F.M."/>
        </authorList>
    </citation>
    <scope>NUCLEOTIDE SEQUENCE</scope>
    <source>
        <strain evidence="5">BED1</strain>
    </source>
</reference>
<evidence type="ECO:0000259" key="4">
    <source>
        <dbReference type="PROSITE" id="PS50075"/>
    </source>
</evidence>
<dbReference type="EMBL" id="WHUW01000008">
    <property type="protein sequence ID" value="KAF8443277.1"/>
    <property type="molecule type" value="Genomic_DNA"/>
</dbReference>
<feature type="domain" description="Carrier" evidence="4">
    <location>
        <begin position="41"/>
        <end position="116"/>
    </location>
</feature>
<dbReference type="InterPro" id="IPR009081">
    <property type="entry name" value="PP-bd_ACP"/>
</dbReference>
<evidence type="ECO:0000313" key="6">
    <source>
        <dbReference type="Proteomes" id="UP001194468"/>
    </source>
</evidence>
<proteinExistence type="predicted"/>
<evidence type="ECO:0000256" key="1">
    <source>
        <dbReference type="ARBA" id="ARBA00022450"/>
    </source>
</evidence>
<dbReference type="Proteomes" id="UP001194468">
    <property type="component" value="Unassembled WGS sequence"/>
</dbReference>
<dbReference type="Pfam" id="PF00550">
    <property type="entry name" value="PP-binding"/>
    <property type="match status" value="1"/>
</dbReference>
<protein>
    <recommendedName>
        <fullName evidence="4">Carrier domain-containing protein</fullName>
    </recommendedName>
</protein>
<keyword evidence="1" id="KW-0596">Phosphopantetheine</keyword>
<dbReference type="InterPro" id="IPR036736">
    <property type="entry name" value="ACP-like_sf"/>
</dbReference>
<dbReference type="Gene3D" id="1.10.1200.10">
    <property type="entry name" value="ACP-like"/>
    <property type="match status" value="1"/>
</dbReference>
<dbReference type="PROSITE" id="PS50075">
    <property type="entry name" value="CARRIER"/>
    <property type="match status" value="1"/>
</dbReference>
<evidence type="ECO:0000256" key="2">
    <source>
        <dbReference type="ARBA" id="ARBA00022553"/>
    </source>
</evidence>
<keyword evidence="2" id="KW-0597">Phosphoprotein</keyword>
<dbReference type="GO" id="GO:0031177">
    <property type="term" value="F:phosphopantetheine binding"/>
    <property type="evidence" value="ECO:0007669"/>
    <property type="project" value="InterPro"/>
</dbReference>
<evidence type="ECO:0000313" key="5">
    <source>
        <dbReference type="EMBL" id="KAF8443277.1"/>
    </source>
</evidence>
<evidence type="ECO:0000256" key="3">
    <source>
        <dbReference type="SAM" id="MobiDB-lite"/>
    </source>
</evidence>
<dbReference type="SMART" id="SM00823">
    <property type="entry name" value="PKS_PP"/>
    <property type="match status" value="1"/>
</dbReference>
<dbReference type="SUPFAM" id="SSF47336">
    <property type="entry name" value="ACP-like"/>
    <property type="match status" value="1"/>
</dbReference>
<accession>A0AAD4BYT9</accession>
<gene>
    <name evidence="5" type="ORF">L210DRAFT_3759566</name>
</gene>